<dbReference type="AlphaFoldDB" id="A0A9P6BB95"/>
<keyword evidence="3" id="KW-1185">Reference proteome</keyword>
<dbReference type="InterPro" id="IPR039254">
    <property type="entry name" value="Rds1"/>
</dbReference>
<dbReference type="SUPFAM" id="SSF47240">
    <property type="entry name" value="Ferritin-like"/>
    <property type="match status" value="1"/>
</dbReference>
<protein>
    <submittedName>
        <fullName evidence="2">Uncharacterized protein</fullName>
    </submittedName>
</protein>
<dbReference type="PANTHER" id="PTHR38705:SF1">
    <property type="entry name" value="PROTEIN RDS1"/>
    <property type="match status" value="1"/>
</dbReference>
<reference evidence="2" key="1">
    <citation type="journal article" date="2020" name="Nat. Commun.">
        <title>Large-scale genome sequencing of mycorrhizal fungi provides insights into the early evolution of symbiotic traits.</title>
        <authorList>
            <person name="Miyauchi S."/>
            <person name="Kiss E."/>
            <person name="Kuo A."/>
            <person name="Drula E."/>
            <person name="Kohler A."/>
            <person name="Sanchez-Garcia M."/>
            <person name="Morin E."/>
            <person name="Andreopoulos B."/>
            <person name="Barry K.W."/>
            <person name="Bonito G."/>
            <person name="Buee M."/>
            <person name="Carver A."/>
            <person name="Chen C."/>
            <person name="Cichocki N."/>
            <person name="Clum A."/>
            <person name="Culley D."/>
            <person name="Crous P.W."/>
            <person name="Fauchery L."/>
            <person name="Girlanda M."/>
            <person name="Hayes R.D."/>
            <person name="Keri Z."/>
            <person name="LaButti K."/>
            <person name="Lipzen A."/>
            <person name="Lombard V."/>
            <person name="Magnuson J."/>
            <person name="Maillard F."/>
            <person name="Murat C."/>
            <person name="Nolan M."/>
            <person name="Ohm R.A."/>
            <person name="Pangilinan J."/>
            <person name="Pereira M.F."/>
            <person name="Perotto S."/>
            <person name="Peter M."/>
            <person name="Pfister S."/>
            <person name="Riley R."/>
            <person name="Sitrit Y."/>
            <person name="Stielow J.B."/>
            <person name="Szollosi G."/>
            <person name="Zifcakova L."/>
            <person name="Stursova M."/>
            <person name="Spatafora J.W."/>
            <person name="Tedersoo L."/>
            <person name="Vaario L.M."/>
            <person name="Yamada A."/>
            <person name="Yan M."/>
            <person name="Wang P."/>
            <person name="Xu J."/>
            <person name="Bruns T."/>
            <person name="Baldrian P."/>
            <person name="Vilgalys R."/>
            <person name="Dunand C."/>
            <person name="Henrissat B."/>
            <person name="Grigoriev I.V."/>
            <person name="Hibbett D."/>
            <person name="Nagy L.G."/>
            <person name="Martin F.M."/>
        </authorList>
    </citation>
    <scope>NUCLEOTIDE SEQUENCE</scope>
    <source>
        <strain evidence="2">UP504</strain>
    </source>
</reference>
<organism evidence="2 3">
    <name type="scientific">Hydnum rufescens UP504</name>
    <dbReference type="NCBI Taxonomy" id="1448309"/>
    <lineage>
        <taxon>Eukaryota</taxon>
        <taxon>Fungi</taxon>
        <taxon>Dikarya</taxon>
        <taxon>Basidiomycota</taxon>
        <taxon>Agaricomycotina</taxon>
        <taxon>Agaricomycetes</taxon>
        <taxon>Cantharellales</taxon>
        <taxon>Hydnaceae</taxon>
        <taxon>Hydnum</taxon>
    </lineage>
</organism>
<sequence>MCKPRVPLKILNYALTLEHLEAAFYSGGLEKFDNNSFNAVQADRGRFQQIADQEAAHVAFLTAALGKDATAACNYSFPYNDVSSFVALASVLESVGGHAAHMLDITGAAQYIQNPVYLTAAGAILTTEARHQAYISYVDGQAPWSGAFDTPETLSNVYSLAAGFITTCPSTNPALPVLAFPKLNVTSTGNITAGQPLTLAFTPANSTSANTTTPYFVAFFSGLTVSFAPLGANNNTVIIPDGLNGTVFAVVTTIGNGTVTDGNTVAGPHILSLGGLDVSGGTGGSGTLNTTQGGSTGGTLTGKKGAASPNIGVKSGASIAVVIAGVISLVV</sequence>
<evidence type="ECO:0000313" key="2">
    <source>
        <dbReference type="EMBL" id="KAF9520844.1"/>
    </source>
</evidence>
<evidence type="ECO:0000256" key="1">
    <source>
        <dbReference type="SAM" id="MobiDB-lite"/>
    </source>
</evidence>
<proteinExistence type="predicted"/>
<gene>
    <name evidence="2" type="ORF">BS47DRAFT_1286725</name>
</gene>
<dbReference type="Pfam" id="PF13668">
    <property type="entry name" value="Ferritin_2"/>
    <property type="match status" value="1"/>
</dbReference>
<name>A0A9P6BB95_9AGAM</name>
<evidence type="ECO:0000313" key="3">
    <source>
        <dbReference type="Proteomes" id="UP000886523"/>
    </source>
</evidence>
<dbReference type="InterPro" id="IPR009078">
    <property type="entry name" value="Ferritin-like_SF"/>
</dbReference>
<feature type="region of interest" description="Disordered" evidence="1">
    <location>
        <begin position="284"/>
        <end position="303"/>
    </location>
</feature>
<accession>A0A9P6BB95</accession>
<dbReference type="EMBL" id="MU128910">
    <property type="protein sequence ID" value="KAF9520844.1"/>
    <property type="molecule type" value="Genomic_DNA"/>
</dbReference>
<comment type="caution">
    <text evidence="2">The sequence shown here is derived from an EMBL/GenBank/DDBJ whole genome shotgun (WGS) entry which is preliminary data.</text>
</comment>
<dbReference type="Proteomes" id="UP000886523">
    <property type="component" value="Unassembled WGS sequence"/>
</dbReference>
<dbReference type="PANTHER" id="PTHR38705">
    <property type="entry name" value="PROTEIN RDS1"/>
    <property type="match status" value="1"/>
</dbReference>
<dbReference type="OrthoDB" id="1001765at2759"/>